<accession>A0ABV3PEX6</accession>
<gene>
    <name evidence="2" type="ORF">AB1207_23875</name>
</gene>
<evidence type="ECO:0000313" key="2">
    <source>
        <dbReference type="EMBL" id="MEW9267792.1"/>
    </source>
</evidence>
<reference evidence="2 3" key="1">
    <citation type="submission" date="2024-07" db="EMBL/GenBank/DDBJ databases">
        <authorList>
            <person name="Thanompreechachai J."/>
            <person name="Duangmal K."/>
        </authorList>
    </citation>
    <scope>NUCLEOTIDE SEQUENCE [LARGE SCALE GENOMIC DNA]</scope>
    <source>
        <strain evidence="2 3">KCTC 19886</strain>
    </source>
</reference>
<organism evidence="2 3">
    <name type="scientific">Kineococcus endophyticus</name>
    <dbReference type="NCBI Taxonomy" id="1181883"/>
    <lineage>
        <taxon>Bacteria</taxon>
        <taxon>Bacillati</taxon>
        <taxon>Actinomycetota</taxon>
        <taxon>Actinomycetes</taxon>
        <taxon>Kineosporiales</taxon>
        <taxon>Kineosporiaceae</taxon>
        <taxon>Kineococcus</taxon>
    </lineage>
</organism>
<feature type="region of interest" description="Disordered" evidence="1">
    <location>
        <begin position="1"/>
        <end position="25"/>
    </location>
</feature>
<protein>
    <submittedName>
        <fullName evidence="2">Uncharacterized protein</fullName>
    </submittedName>
</protein>
<name>A0ABV3PEX6_9ACTN</name>
<evidence type="ECO:0000256" key="1">
    <source>
        <dbReference type="SAM" id="MobiDB-lite"/>
    </source>
</evidence>
<keyword evidence="3" id="KW-1185">Reference proteome</keyword>
<evidence type="ECO:0000313" key="3">
    <source>
        <dbReference type="Proteomes" id="UP001555826"/>
    </source>
</evidence>
<dbReference type="EMBL" id="JBFNQN010000024">
    <property type="protein sequence ID" value="MEW9267792.1"/>
    <property type="molecule type" value="Genomic_DNA"/>
</dbReference>
<proteinExistence type="predicted"/>
<sequence length="178" mass="18896">MSGINDPNAGRGRAQSTLPGVQDGGSFANDAGTDRLIQATAMLRQHTDAGWKAIEDSVINRTLALFRPSAPVRGRHDMGDFFLAAEVVIAHLRRRIDTVPHAAADKIACTTGERDELEQVTIKLIAAYGAPLLDVAGQVHTVAVAVLTELLGVLAPAAERVRTHVHIGDVSNDPLIVT</sequence>
<comment type="caution">
    <text evidence="2">The sequence shown here is derived from an EMBL/GenBank/DDBJ whole genome shotgun (WGS) entry which is preliminary data.</text>
</comment>
<dbReference type="RefSeq" id="WP_367641281.1">
    <property type="nucleotide sequence ID" value="NZ_JBFNQN010000024.1"/>
</dbReference>
<dbReference type="Proteomes" id="UP001555826">
    <property type="component" value="Unassembled WGS sequence"/>
</dbReference>